<dbReference type="InterPro" id="IPR011089">
    <property type="entry name" value="GmrSD_C"/>
</dbReference>
<reference evidence="4" key="1">
    <citation type="journal article" date="2019" name="Int. J. Syst. Evol. Microbiol.">
        <title>The Global Catalogue of Microorganisms (GCM) 10K type strain sequencing project: providing services to taxonomists for standard genome sequencing and annotation.</title>
        <authorList>
            <consortium name="The Broad Institute Genomics Platform"/>
            <consortium name="The Broad Institute Genome Sequencing Center for Infectious Disease"/>
            <person name="Wu L."/>
            <person name="Ma J."/>
        </authorList>
    </citation>
    <scope>NUCLEOTIDE SEQUENCE [LARGE SCALE GENOMIC DNA]</scope>
    <source>
        <strain evidence="4">CGMCC 1.8859</strain>
    </source>
</reference>
<feature type="domain" description="GmrSD restriction endonucleases C-terminal" evidence="2">
    <location>
        <begin position="415"/>
        <end position="552"/>
    </location>
</feature>
<sequence length="563" mass="64467">MTKKISGAEYPIAKIFSSDFDYLIPTYQRPYAWTTVQAGELFADLHDFYIKEKEDTYFLGSIVLIKEEGKPLAEVIDGQQRLTTLTILLSALTHRATGNIRDSFNRYLCEPGNELEGLAQKPRLTLRERDRIFFKDYVQAVKLDELLRIDPAQLDNESQRNIQANARLFMERLQSTFGDDPQAATDFGSFLVRRCFLVAVSTPSQQAAFRVFSILNSRGLDLLPTDIIKSDVIGKVRESLQSEYNETWEDLEVEAGRDGFAEVFGHIRMIYAKEKARRALLEEFRERVIDRVPSAENLVTQVIVPYTQAYLLAKNCEYVSTSNAAEINALLKWLNRIDNSDWLPSAMKFFAEHQSDAAYVNWFVTRLERLAAYMHICGYDVNGRIDRYALVLKALEQPHSLSKPVAAVELTLAEKQRFLTNLQSEIYWLTARRRNYLILRLDSFLSDGAAVYDPSVLTIEHVLPQTVAPDSEWAAQWPDATERLFWLHRLANLVPLTQRRNSQAQNFEFERKKKAYFGGRQGVSSYILTTQVLATPAWSPEVVRGRQQELVDVLTTGWGLTST</sequence>
<dbReference type="InterPro" id="IPR004919">
    <property type="entry name" value="GmrSD_N"/>
</dbReference>
<proteinExistence type="predicted"/>
<keyword evidence="4" id="KW-1185">Reference proteome</keyword>
<evidence type="ECO:0000259" key="2">
    <source>
        <dbReference type="Pfam" id="PF07510"/>
    </source>
</evidence>
<dbReference type="PANTHER" id="PTHR35149:SF2">
    <property type="entry name" value="DUF262 DOMAIN-CONTAINING PROTEIN"/>
    <property type="match status" value="1"/>
</dbReference>
<organism evidence="3 4">
    <name type="scientific">Silvimonas iriomotensis</name>
    <dbReference type="NCBI Taxonomy" id="449662"/>
    <lineage>
        <taxon>Bacteria</taxon>
        <taxon>Pseudomonadati</taxon>
        <taxon>Pseudomonadota</taxon>
        <taxon>Betaproteobacteria</taxon>
        <taxon>Neisseriales</taxon>
        <taxon>Chitinibacteraceae</taxon>
        <taxon>Silvimonas</taxon>
    </lineage>
</organism>
<evidence type="ECO:0008006" key="5">
    <source>
        <dbReference type="Google" id="ProtNLM"/>
    </source>
</evidence>
<evidence type="ECO:0000313" key="4">
    <source>
        <dbReference type="Proteomes" id="UP000637267"/>
    </source>
</evidence>
<dbReference type="RefSeq" id="WP_188704430.1">
    <property type="nucleotide sequence ID" value="NZ_BMLX01000002.1"/>
</dbReference>
<dbReference type="Proteomes" id="UP000637267">
    <property type="component" value="Unassembled WGS sequence"/>
</dbReference>
<accession>A0ABQ2PAP4</accession>
<dbReference type="Pfam" id="PF03235">
    <property type="entry name" value="GmrSD_N"/>
    <property type="match status" value="1"/>
</dbReference>
<dbReference type="Pfam" id="PF07510">
    <property type="entry name" value="GmrSD_C"/>
    <property type="match status" value="1"/>
</dbReference>
<evidence type="ECO:0000313" key="3">
    <source>
        <dbReference type="EMBL" id="GGP21899.1"/>
    </source>
</evidence>
<feature type="domain" description="GmrSD restriction endonucleases N-terminal" evidence="1">
    <location>
        <begin position="12"/>
        <end position="232"/>
    </location>
</feature>
<comment type="caution">
    <text evidence="3">The sequence shown here is derived from an EMBL/GenBank/DDBJ whole genome shotgun (WGS) entry which is preliminary data.</text>
</comment>
<gene>
    <name evidence="3" type="ORF">GCM10010970_22760</name>
</gene>
<name>A0ABQ2PAP4_9NEIS</name>
<evidence type="ECO:0000259" key="1">
    <source>
        <dbReference type="Pfam" id="PF03235"/>
    </source>
</evidence>
<protein>
    <recommendedName>
        <fullName evidence="5">DUF262 domain-containing protein</fullName>
    </recommendedName>
</protein>
<dbReference type="PANTHER" id="PTHR35149">
    <property type="entry name" value="SLL5132 PROTEIN"/>
    <property type="match status" value="1"/>
</dbReference>
<dbReference type="EMBL" id="BMLX01000002">
    <property type="protein sequence ID" value="GGP21899.1"/>
    <property type="molecule type" value="Genomic_DNA"/>
</dbReference>